<accession>A0AAV1EXP0</accession>
<evidence type="ECO:0000313" key="7">
    <source>
        <dbReference type="Proteomes" id="UP001178508"/>
    </source>
</evidence>
<evidence type="ECO:0000256" key="1">
    <source>
        <dbReference type="ARBA" id="ARBA00022679"/>
    </source>
</evidence>
<dbReference type="Gene3D" id="3.90.1750.10">
    <property type="entry name" value="Hect, E3 ligase catalytic domains"/>
    <property type="match status" value="1"/>
</dbReference>
<dbReference type="InterPro" id="IPR035983">
    <property type="entry name" value="Hect_E3_ubiquitin_ligase"/>
</dbReference>
<feature type="region of interest" description="Disordered" evidence="4">
    <location>
        <begin position="457"/>
        <end position="481"/>
    </location>
</feature>
<keyword evidence="2 3" id="KW-0833">Ubl conjugation pathway</keyword>
<sequence>MARGSFLGRRKMTPKATPPKPWKPFTFYLYLMNLNSETTPTPEGEFRLAQAGLGKRLINMSNDMSHDQFTLLLQVEYPKMKNLTGGYYLYKATGGQGKRRLTVISPDFNDGYTANALEFLHTPEERCQKCRVPYPLHFLQGHIRECKETSSEDDDYETSPADVEILSVTAPQATDMMSPPVKQDKQNSEEKVECPICFQKFTAHLLQVHASACGESYLYKQEEARSEDISEMSTVGQKEGEEIKTVDDVLNTISKRVDRAREFKILISRTNILERGLLQWQRQKKHSPASTLKVSFIGEAGVDTGALRREFLTEMVAGIKGQFFEGPQNQRIPRYSVTDFDNGLFRSVGEIFAVSLSQGGPCPACFGPWTYKYQWADRHNGSQHAIILHAVLRLQPMLEQLTEGLKLFDLLSLIRKYPDICRPLPQLNDKGTNRHQVEMKMMDFLQDFLYEVEAKAENPVSENENKDPEDDDTDGPSPITPARLLQWMTGQGHIPLLPSERELFAVILKFNHDCTADFGDHSVCYPIVSACAKTISLPVRHMSSYEQFKMVLTEAFHLGQEFSKV</sequence>
<evidence type="ECO:0000259" key="5">
    <source>
        <dbReference type="PROSITE" id="PS50237"/>
    </source>
</evidence>
<dbReference type="PROSITE" id="PS50237">
    <property type="entry name" value="HECT"/>
    <property type="match status" value="1"/>
</dbReference>
<proteinExistence type="predicted"/>
<dbReference type="AlphaFoldDB" id="A0AAV1EXP0"/>
<reference evidence="6" key="1">
    <citation type="submission" date="2023-08" db="EMBL/GenBank/DDBJ databases">
        <authorList>
            <person name="Alioto T."/>
            <person name="Alioto T."/>
            <person name="Gomez Garrido J."/>
        </authorList>
    </citation>
    <scope>NUCLEOTIDE SEQUENCE</scope>
</reference>
<protein>
    <submittedName>
        <fullName evidence="6">Uncharacterized protein LOC114557815 isoform X2</fullName>
    </submittedName>
</protein>
<dbReference type="InterPro" id="IPR000569">
    <property type="entry name" value="HECT_dom"/>
</dbReference>
<dbReference type="GO" id="GO:0004842">
    <property type="term" value="F:ubiquitin-protein transferase activity"/>
    <property type="evidence" value="ECO:0007669"/>
    <property type="project" value="InterPro"/>
</dbReference>
<feature type="domain" description="HECT" evidence="5">
    <location>
        <begin position="284"/>
        <end position="316"/>
    </location>
</feature>
<evidence type="ECO:0000256" key="2">
    <source>
        <dbReference type="ARBA" id="ARBA00022786"/>
    </source>
</evidence>
<dbReference type="EMBL" id="OY660866">
    <property type="protein sequence ID" value="CAJ1053409.1"/>
    <property type="molecule type" value="Genomic_DNA"/>
</dbReference>
<evidence type="ECO:0000256" key="4">
    <source>
        <dbReference type="SAM" id="MobiDB-lite"/>
    </source>
</evidence>
<evidence type="ECO:0000256" key="3">
    <source>
        <dbReference type="PROSITE-ProRule" id="PRU00104"/>
    </source>
</evidence>
<dbReference type="Proteomes" id="UP001178508">
    <property type="component" value="Chromosome 3"/>
</dbReference>
<dbReference type="SUPFAM" id="SSF56204">
    <property type="entry name" value="Hect, E3 ligase catalytic domain"/>
    <property type="match status" value="1"/>
</dbReference>
<name>A0AAV1EXP0_XYRNO</name>
<keyword evidence="1" id="KW-0808">Transferase</keyword>
<keyword evidence="7" id="KW-1185">Reference proteome</keyword>
<gene>
    <name evidence="6" type="ORF">XNOV1_A024780</name>
</gene>
<organism evidence="6 7">
    <name type="scientific">Xyrichtys novacula</name>
    <name type="common">Pearly razorfish</name>
    <name type="synonym">Hemipteronotus novacula</name>
    <dbReference type="NCBI Taxonomy" id="13765"/>
    <lineage>
        <taxon>Eukaryota</taxon>
        <taxon>Metazoa</taxon>
        <taxon>Chordata</taxon>
        <taxon>Craniata</taxon>
        <taxon>Vertebrata</taxon>
        <taxon>Euteleostomi</taxon>
        <taxon>Actinopterygii</taxon>
        <taxon>Neopterygii</taxon>
        <taxon>Teleostei</taxon>
        <taxon>Neoteleostei</taxon>
        <taxon>Acanthomorphata</taxon>
        <taxon>Eupercaria</taxon>
        <taxon>Labriformes</taxon>
        <taxon>Labridae</taxon>
        <taxon>Xyrichtys</taxon>
    </lineage>
</organism>
<evidence type="ECO:0000313" key="6">
    <source>
        <dbReference type="EMBL" id="CAJ1053409.1"/>
    </source>
</evidence>
<comment type="caution">
    <text evidence="3">Lacks conserved residue(s) required for the propagation of feature annotation.</text>
</comment>